<keyword evidence="2" id="KW-0812">Transmembrane</keyword>
<accession>A0ABS4QDZ4</accession>
<sequence>MSFPTTARQAGAETAADEMSPASPYRTLLERCAAVTAVALTTMAATVALAPVTHAVVAAEPRSENAAAAAAVVDLTAGGPGSADRLPADFAAVIGYRPGIERGLLVNPSGDCSSPVPLPAEFELACRAHDLGYDLLRYADRSGAPLGPWARQAVDATLDRRMQESCTSRGTAISRAECFTMADVADAFVDLNSRRQDYGAPVAESGLNSWHFGIFALAGLGLTALLALARTLFGGRLPALRRPRLAPVAAGATA</sequence>
<organism evidence="3 4">
    <name type="scientific">Nocardia goodfellowii</name>
    <dbReference type="NCBI Taxonomy" id="882446"/>
    <lineage>
        <taxon>Bacteria</taxon>
        <taxon>Bacillati</taxon>
        <taxon>Actinomycetota</taxon>
        <taxon>Actinomycetes</taxon>
        <taxon>Mycobacteriales</taxon>
        <taxon>Nocardiaceae</taxon>
        <taxon>Nocardia</taxon>
    </lineage>
</organism>
<keyword evidence="2" id="KW-1133">Transmembrane helix</keyword>
<dbReference type="SUPFAM" id="SSF48619">
    <property type="entry name" value="Phospholipase A2, PLA2"/>
    <property type="match status" value="1"/>
</dbReference>
<evidence type="ECO:0000313" key="3">
    <source>
        <dbReference type="EMBL" id="MBP2189922.1"/>
    </source>
</evidence>
<feature type="transmembrane region" description="Helical" evidence="2">
    <location>
        <begin position="210"/>
        <end position="233"/>
    </location>
</feature>
<dbReference type="EMBL" id="JAGGMR010000001">
    <property type="protein sequence ID" value="MBP2189922.1"/>
    <property type="molecule type" value="Genomic_DNA"/>
</dbReference>
<evidence type="ECO:0000256" key="1">
    <source>
        <dbReference type="SAM" id="MobiDB-lite"/>
    </source>
</evidence>
<dbReference type="Gene3D" id="1.20.90.10">
    <property type="entry name" value="Phospholipase A2 domain"/>
    <property type="match status" value="1"/>
</dbReference>
<dbReference type="Proteomes" id="UP001519325">
    <property type="component" value="Unassembled WGS sequence"/>
</dbReference>
<gene>
    <name evidence="3" type="ORF">BJ987_002823</name>
</gene>
<dbReference type="InterPro" id="IPR036444">
    <property type="entry name" value="PLipase_A2_dom_sf"/>
</dbReference>
<keyword evidence="2" id="KW-0472">Membrane</keyword>
<evidence type="ECO:0000256" key="2">
    <source>
        <dbReference type="SAM" id="Phobius"/>
    </source>
</evidence>
<feature type="region of interest" description="Disordered" evidence="1">
    <location>
        <begin position="1"/>
        <end position="20"/>
    </location>
</feature>
<proteinExistence type="predicted"/>
<evidence type="ECO:0000313" key="4">
    <source>
        <dbReference type="Proteomes" id="UP001519325"/>
    </source>
</evidence>
<name>A0ABS4QDZ4_9NOCA</name>
<dbReference type="RefSeq" id="WP_209889314.1">
    <property type="nucleotide sequence ID" value="NZ_JAGGMR010000001.1"/>
</dbReference>
<keyword evidence="4" id="KW-1185">Reference proteome</keyword>
<evidence type="ECO:0008006" key="5">
    <source>
        <dbReference type="Google" id="ProtNLM"/>
    </source>
</evidence>
<reference evidence="3 4" key="1">
    <citation type="submission" date="2021-03" db="EMBL/GenBank/DDBJ databases">
        <title>Sequencing the genomes of 1000 actinobacteria strains.</title>
        <authorList>
            <person name="Klenk H.-P."/>
        </authorList>
    </citation>
    <scope>NUCLEOTIDE SEQUENCE [LARGE SCALE GENOMIC DNA]</scope>
    <source>
        <strain evidence="3 4">DSM 45516</strain>
    </source>
</reference>
<protein>
    <recommendedName>
        <fullName evidence="5">Phospholipase A2</fullName>
    </recommendedName>
</protein>
<comment type="caution">
    <text evidence="3">The sequence shown here is derived from an EMBL/GenBank/DDBJ whole genome shotgun (WGS) entry which is preliminary data.</text>
</comment>